<evidence type="ECO:0000256" key="2">
    <source>
        <dbReference type="ARBA" id="ARBA00022475"/>
    </source>
</evidence>
<accession>A0A091C1A3</accession>
<keyword evidence="2" id="KW-1003">Cell membrane</keyword>
<feature type="domain" description="PpiC" evidence="13">
    <location>
        <begin position="275"/>
        <end position="376"/>
    </location>
</feature>
<dbReference type="Gene3D" id="3.10.50.40">
    <property type="match status" value="2"/>
</dbReference>
<feature type="transmembrane region" description="Helical" evidence="12">
    <location>
        <begin position="12"/>
        <end position="34"/>
    </location>
</feature>
<evidence type="ECO:0000256" key="5">
    <source>
        <dbReference type="ARBA" id="ARBA00022989"/>
    </source>
</evidence>
<dbReference type="Pfam" id="PF13624">
    <property type="entry name" value="SurA_N_3"/>
    <property type="match status" value="1"/>
</dbReference>
<comment type="subcellular location">
    <subcellularLocation>
        <location evidence="1">Cell inner membrane</location>
        <topology evidence="1">Single-pass type II membrane protein</topology>
        <orientation evidence="1">Periplasmic side</orientation>
    </subcellularLocation>
</comment>
<dbReference type="PANTHER" id="PTHR47529:SF1">
    <property type="entry name" value="PERIPLASMIC CHAPERONE PPID"/>
    <property type="match status" value="1"/>
</dbReference>
<evidence type="ECO:0000256" key="6">
    <source>
        <dbReference type="ARBA" id="ARBA00023136"/>
    </source>
</evidence>
<evidence type="ECO:0000256" key="12">
    <source>
        <dbReference type="SAM" id="Phobius"/>
    </source>
</evidence>
<dbReference type="Pfam" id="PF00639">
    <property type="entry name" value="Rotamase"/>
    <property type="match status" value="1"/>
</dbReference>
<dbReference type="InterPro" id="IPR000297">
    <property type="entry name" value="PPIase_PpiC"/>
</dbReference>
<keyword evidence="3" id="KW-0997">Cell inner membrane</keyword>
<dbReference type="Gene3D" id="1.10.4030.10">
    <property type="entry name" value="Porin chaperone SurA, peptide-binding domain"/>
    <property type="match status" value="1"/>
</dbReference>
<dbReference type="eggNOG" id="COG0760">
    <property type="taxonomic scope" value="Bacteria"/>
</dbReference>
<evidence type="ECO:0000256" key="8">
    <source>
        <dbReference type="ARBA" id="ARBA00038408"/>
    </source>
</evidence>
<reference evidence="14 15" key="1">
    <citation type="submission" date="2013-09" db="EMBL/GenBank/DDBJ databases">
        <title>Genome sequencing of Arenimonas composti.</title>
        <authorList>
            <person name="Chen F."/>
            <person name="Wang G."/>
        </authorList>
    </citation>
    <scope>NUCLEOTIDE SEQUENCE [LARGE SCALE GENOMIC DNA]</scope>
    <source>
        <strain evidence="14 15">TR7-09</strain>
    </source>
</reference>
<keyword evidence="7" id="KW-0143">Chaperone</keyword>
<keyword evidence="6 12" id="KW-0472">Membrane</keyword>
<evidence type="ECO:0000313" key="14">
    <source>
        <dbReference type="EMBL" id="KFN50395.1"/>
    </source>
</evidence>
<dbReference type="AlphaFoldDB" id="A0A091C1A3"/>
<keyword evidence="11" id="KW-0413">Isomerase</keyword>
<keyword evidence="15" id="KW-1185">Reference proteome</keyword>
<dbReference type="PROSITE" id="PS50198">
    <property type="entry name" value="PPIC_PPIASE_2"/>
    <property type="match status" value="1"/>
</dbReference>
<comment type="similarity">
    <text evidence="8">Belongs to the PpiD chaperone family.</text>
</comment>
<sequence>MLQKIREKSSGWVAGVILGLVIITMAFFGIGDYFTPKIDTYAARIEGPAKFLGWGGQAREIQVDAFRQRFEAYRAQRRQAEGESFDSAGFDNLENKRRVLDEMIDEQIAAMAAERDGLVLVDEQIAEILKQDPRFQVNGVYSPEQYRLELAATGRTHAQYMAAMRAQWSSAVLPSQIVETAFVSRAEVEQVIELGQQSRDLLIVDLSTPSLPEEAPAEAELLAWYEAHADFYRTPEQVAIEYVEIDSSKLPPPAAPDEETLRQRYAEQKARFGSEPVRGVAHLLIEVPAGADAAADAAAREKAATLAEQARAPGADFAALVAASSDDAGSRASGGELGVVGDGLFPSEALEALTEVGQISDPVRTSAGWHVLKLTQYTPGQSKPFEEVRAELEAEYLTTEQERVFSELANRLLEQIYKTPTALAPAAEAVNLPVQRTGLFTRAQGDGIAAIDDVRRVAFRDEQRLDRQVSDTIEVGPGTVVALHVIEHVPEAPIPFADVRDRVLADYNADRLAKGAKAQAESLLARLQAGETLEAVAEELNKTPIAQTGVTRRGMLPPAIAQAVFSLPVPAADGRSYGIAATSPDQYILFAVTKVTPGEVSEEIAPMLDMLVEQFAQARGDVEYRQYLRALRSYYTVKIAEDRL</sequence>
<evidence type="ECO:0000259" key="13">
    <source>
        <dbReference type="PROSITE" id="PS50198"/>
    </source>
</evidence>
<comment type="caution">
    <text evidence="14">The sequence shown here is derived from an EMBL/GenBank/DDBJ whole genome shotgun (WGS) entry which is preliminary data.</text>
</comment>
<dbReference type="STRING" id="1121013.GCA_000426365_01874"/>
<dbReference type="SUPFAM" id="SSF109998">
    <property type="entry name" value="Triger factor/SurA peptide-binding domain-like"/>
    <property type="match status" value="1"/>
</dbReference>
<dbReference type="PANTHER" id="PTHR47529">
    <property type="entry name" value="PEPTIDYL-PROLYL CIS-TRANS ISOMERASE D"/>
    <property type="match status" value="1"/>
</dbReference>
<dbReference type="RefSeq" id="WP_026817734.1">
    <property type="nucleotide sequence ID" value="NZ_AWXU01000020.1"/>
</dbReference>
<dbReference type="GO" id="GO:0003755">
    <property type="term" value="F:peptidyl-prolyl cis-trans isomerase activity"/>
    <property type="evidence" value="ECO:0007669"/>
    <property type="project" value="UniProtKB-KW"/>
</dbReference>
<protein>
    <recommendedName>
        <fullName evidence="9">Periplasmic chaperone PpiD</fullName>
    </recommendedName>
    <alternativeName>
        <fullName evidence="10">Periplasmic folding chaperone</fullName>
    </alternativeName>
</protein>
<dbReference type="OrthoDB" id="9812372at2"/>
<evidence type="ECO:0000256" key="10">
    <source>
        <dbReference type="ARBA" id="ARBA00042775"/>
    </source>
</evidence>
<dbReference type="EMBL" id="AWXU01000020">
    <property type="protein sequence ID" value="KFN50395.1"/>
    <property type="molecule type" value="Genomic_DNA"/>
</dbReference>
<keyword evidence="11" id="KW-0697">Rotamase</keyword>
<gene>
    <name evidence="14" type="ORF">P873_06955</name>
</gene>
<evidence type="ECO:0000256" key="9">
    <source>
        <dbReference type="ARBA" id="ARBA00040743"/>
    </source>
</evidence>
<keyword evidence="4 12" id="KW-0812">Transmembrane</keyword>
<evidence type="ECO:0000256" key="11">
    <source>
        <dbReference type="PROSITE-ProRule" id="PRU00278"/>
    </source>
</evidence>
<dbReference type="GO" id="GO:0005886">
    <property type="term" value="C:plasma membrane"/>
    <property type="evidence" value="ECO:0007669"/>
    <property type="project" value="UniProtKB-SubCell"/>
</dbReference>
<dbReference type="InterPro" id="IPR052029">
    <property type="entry name" value="PpiD_chaperone"/>
</dbReference>
<proteinExistence type="inferred from homology"/>
<dbReference type="InterPro" id="IPR046357">
    <property type="entry name" value="PPIase_dom_sf"/>
</dbReference>
<evidence type="ECO:0000313" key="15">
    <source>
        <dbReference type="Proteomes" id="UP000029391"/>
    </source>
</evidence>
<keyword evidence="5 12" id="KW-1133">Transmembrane helix</keyword>
<dbReference type="Proteomes" id="UP000029391">
    <property type="component" value="Unassembled WGS sequence"/>
</dbReference>
<evidence type="ECO:0000256" key="4">
    <source>
        <dbReference type="ARBA" id="ARBA00022692"/>
    </source>
</evidence>
<dbReference type="SUPFAM" id="SSF54534">
    <property type="entry name" value="FKBP-like"/>
    <property type="match status" value="2"/>
</dbReference>
<evidence type="ECO:0000256" key="7">
    <source>
        <dbReference type="ARBA" id="ARBA00023186"/>
    </source>
</evidence>
<name>A0A091C1A3_9GAMM</name>
<dbReference type="InterPro" id="IPR027304">
    <property type="entry name" value="Trigger_fact/SurA_dom_sf"/>
</dbReference>
<evidence type="ECO:0000256" key="1">
    <source>
        <dbReference type="ARBA" id="ARBA00004382"/>
    </source>
</evidence>
<evidence type="ECO:0000256" key="3">
    <source>
        <dbReference type="ARBA" id="ARBA00022519"/>
    </source>
</evidence>
<organism evidence="14 15">
    <name type="scientific">Arenimonas composti TR7-09 = DSM 18010</name>
    <dbReference type="NCBI Taxonomy" id="1121013"/>
    <lineage>
        <taxon>Bacteria</taxon>
        <taxon>Pseudomonadati</taxon>
        <taxon>Pseudomonadota</taxon>
        <taxon>Gammaproteobacteria</taxon>
        <taxon>Lysobacterales</taxon>
        <taxon>Lysobacteraceae</taxon>
        <taxon>Arenimonas</taxon>
    </lineage>
</organism>